<reference evidence="2 3" key="1">
    <citation type="submission" date="2013-09" db="EMBL/GenBank/DDBJ databases">
        <title>Corchorus capsularis genome sequencing.</title>
        <authorList>
            <person name="Alam M."/>
            <person name="Haque M.S."/>
            <person name="Islam M.S."/>
            <person name="Emdad E.M."/>
            <person name="Islam M.M."/>
            <person name="Ahmed B."/>
            <person name="Halim A."/>
            <person name="Hossen Q.M.M."/>
            <person name="Hossain M.Z."/>
            <person name="Ahmed R."/>
            <person name="Khan M.M."/>
            <person name="Islam R."/>
            <person name="Rashid M.M."/>
            <person name="Khan S.A."/>
            <person name="Rahman M.S."/>
            <person name="Alam M."/>
        </authorList>
    </citation>
    <scope>NUCLEOTIDE SEQUENCE [LARGE SCALE GENOMIC DNA]</scope>
    <source>
        <strain evidence="3">cv. CVL-1</strain>
        <tissue evidence="2">Whole seedling</tissue>
    </source>
</reference>
<accession>A0A1R3KIZ8</accession>
<dbReference type="Gramene" id="OMP07024">
    <property type="protein sequence ID" value="OMP07024"/>
    <property type="gene ID" value="CCACVL1_01394"/>
</dbReference>
<evidence type="ECO:0000313" key="2">
    <source>
        <dbReference type="EMBL" id="OMP07024.1"/>
    </source>
</evidence>
<evidence type="ECO:0000313" key="3">
    <source>
        <dbReference type="Proteomes" id="UP000188268"/>
    </source>
</evidence>
<dbReference type="Proteomes" id="UP000188268">
    <property type="component" value="Unassembled WGS sequence"/>
</dbReference>
<sequence length="21" mass="2181">MPDSCQEAQAGKDNMGSGHAF</sequence>
<feature type="non-terminal residue" evidence="2">
    <location>
        <position position="21"/>
    </location>
</feature>
<feature type="region of interest" description="Disordered" evidence="1">
    <location>
        <begin position="1"/>
        <end position="21"/>
    </location>
</feature>
<dbReference type="AlphaFoldDB" id="A0A1R3KIZ8"/>
<dbReference type="EMBL" id="AWWV01004704">
    <property type="protein sequence ID" value="OMP07024.1"/>
    <property type="molecule type" value="Genomic_DNA"/>
</dbReference>
<comment type="caution">
    <text evidence="2">The sequence shown here is derived from an EMBL/GenBank/DDBJ whole genome shotgun (WGS) entry which is preliminary data.</text>
</comment>
<proteinExistence type="predicted"/>
<keyword evidence="3" id="KW-1185">Reference proteome</keyword>
<gene>
    <name evidence="2" type="ORF">CCACVL1_01394</name>
</gene>
<organism evidence="2 3">
    <name type="scientific">Corchorus capsularis</name>
    <name type="common">Jute</name>
    <dbReference type="NCBI Taxonomy" id="210143"/>
    <lineage>
        <taxon>Eukaryota</taxon>
        <taxon>Viridiplantae</taxon>
        <taxon>Streptophyta</taxon>
        <taxon>Embryophyta</taxon>
        <taxon>Tracheophyta</taxon>
        <taxon>Spermatophyta</taxon>
        <taxon>Magnoliopsida</taxon>
        <taxon>eudicotyledons</taxon>
        <taxon>Gunneridae</taxon>
        <taxon>Pentapetalae</taxon>
        <taxon>rosids</taxon>
        <taxon>malvids</taxon>
        <taxon>Malvales</taxon>
        <taxon>Malvaceae</taxon>
        <taxon>Grewioideae</taxon>
        <taxon>Apeibeae</taxon>
        <taxon>Corchorus</taxon>
    </lineage>
</organism>
<protein>
    <submittedName>
        <fullName evidence="2">Uncharacterized protein</fullName>
    </submittedName>
</protein>
<evidence type="ECO:0000256" key="1">
    <source>
        <dbReference type="SAM" id="MobiDB-lite"/>
    </source>
</evidence>
<name>A0A1R3KIZ8_COCAP</name>